<proteinExistence type="predicted"/>
<accession>A0A2P6NEG8</accession>
<evidence type="ECO:0000313" key="12">
    <source>
        <dbReference type="EMBL" id="PRP82350.1"/>
    </source>
</evidence>
<dbReference type="GO" id="GO:0046872">
    <property type="term" value="F:metal ion binding"/>
    <property type="evidence" value="ECO:0007669"/>
    <property type="project" value="UniProtKB-KW"/>
</dbReference>
<feature type="binding site" evidence="9">
    <location>
        <begin position="612"/>
        <end position="615"/>
    </location>
    <ligand>
        <name>GTP</name>
        <dbReference type="ChEBI" id="CHEBI:37565"/>
    </ligand>
</feature>
<evidence type="ECO:0000256" key="10">
    <source>
        <dbReference type="PIRSR" id="PIRSR601019-2"/>
    </source>
</evidence>
<evidence type="ECO:0000256" key="6">
    <source>
        <dbReference type="ARBA" id="ARBA00023139"/>
    </source>
</evidence>
<keyword evidence="7" id="KW-0807">Transducer</keyword>
<dbReference type="GO" id="GO:0001664">
    <property type="term" value="F:G protein-coupled receptor binding"/>
    <property type="evidence" value="ECO:0007669"/>
    <property type="project" value="TreeGrafter"/>
</dbReference>
<evidence type="ECO:0000256" key="5">
    <source>
        <dbReference type="ARBA" id="ARBA00023134"/>
    </source>
</evidence>
<evidence type="ECO:0000313" key="13">
    <source>
        <dbReference type="Proteomes" id="UP000241769"/>
    </source>
</evidence>
<dbReference type="SMART" id="SM00275">
    <property type="entry name" value="G_alpha"/>
    <property type="match status" value="1"/>
</dbReference>
<evidence type="ECO:0000256" key="7">
    <source>
        <dbReference type="ARBA" id="ARBA00023224"/>
    </source>
</evidence>
<keyword evidence="8" id="KW-0449">Lipoprotein</keyword>
<dbReference type="SUPFAM" id="SSF47895">
    <property type="entry name" value="Transducin (alpha subunit), insertion domain"/>
    <property type="match status" value="1"/>
</dbReference>
<dbReference type="GO" id="GO:0003924">
    <property type="term" value="F:GTPase activity"/>
    <property type="evidence" value="ECO:0007669"/>
    <property type="project" value="InterPro"/>
</dbReference>
<dbReference type="PRINTS" id="PR00318">
    <property type="entry name" value="GPROTEINA"/>
</dbReference>
<keyword evidence="1" id="KW-0519">Myristate</keyword>
<dbReference type="InParanoid" id="A0A2P6NEG8"/>
<dbReference type="PANTHER" id="PTHR10218:SF362">
    <property type="entry name" value="G PROTEIN ALPHA O SUBUNIT"/>
    <property type="match status" value="1"/>
</dbReference>
<organism evidence="12 13">
    <name type="scientific">Planoprotostelium fungivorum</name>
    <dbReference type="NCBI Taxonomy" id="1890364"/>
    <lineage>
        <taxon>Eukaryota</taxon>
        <taxon>Amoebozoa</taxon>
        <taxon>Evosea</taxon>
        <taxon>Variosea</taxon>
        <taxon>Cavosteliida</taxon>
        <taxon>Cavosteliaceae</taxon>
        <taxon>Planoprotostelium</taxon>
    </lineage>
</organism>
<dbReference type="GO" id="GO:0005525">
    <property type="term" value="F:GTP binding"/>
    <property type="evidence" value="ECO:0007669"/>
    <property type="project" value="UniProtKB-KW"/>
</dbReference>
<keyword evidence="11" id="KW-1133">Transmembrane helix</keyword>
<dbReference type="Proteomes" id="UP000241769">
    <property type="component" value="Unassembled WGS sequence"/>
</dbReference>
<protein>
    <submittedName>
        <fullName evidence="12">Guanine nucleotide-binding protein alpha-1 subunit</fullName>
    </submittedName>
</protein>
<dbReference type="GO" id="GO:0005834">
    <property type="term" value="C:heterotrimeric G-protein complex"/>
    <property type="evidence" value="ECO:0007669"/>
    <property type="project" value="TreeGrafter"/>
</dbReference>
<comment type="caution">
    <text evidence="12">The sequence shown here is derived from an EMBL/GenBank/DDBJ whole genome shotgun (WGS) entry which is preliminary data.</text>
</comment>
<dbReference type="EMBL" id="MDYQ01000105">
    <property type="protein sequence ID" value="PRP82350.1"/>
    <property type="molecule type" value="Genomic_DNA"/>
</dbReference>
<dbReference type="Pfam" id="PF00503">
    <property type="entry name" value="G-alpha"/>
    <property type="match status" value="1"/>
</dbReference>
<keyword evidence="11" id="KW-0472">Membrane</keyword>
<evidence type="ECO:0000256" key="2">
    <source>
        <dbReference type="ARBA" id="ARBA00022723"/>
    </source>
</evidence>
<keyword evidence="11" id="KW-0812">Transmembrane</keyword>
<keyword evidence="13" id="KW-1185">Reference proteome</keyword>
<feature type="binding site" evidence="9">
    <location>
        <position position="668"/>
    </location>
    <ligand>
        <name>GTP</name>
        <dbReference type="ChEBI" id="CHEBI:37565"/>
    </ligand>
</feature>
<name>A0A2P6NEG8_9EUKA</name>
<feature type="transmembrane region" description="Helical" evidence="11">
    <location>
        <begin position="881"/>
        <end position="901"/>
    </location>
</feature>
<feature type="binding site" evidence="9">
    <location>
        <begin position="396"/>
        <end position="401"/>
    </location>
    <ligand>
        <name>GTP</name>
        <dbReference type="ChEBI" id="CHEBI:37565"/>
    </ligand>
</feature>
<reference evidence="12 13" key="1">
    <citation type="journal article" date="2018" name="Genome Biol. Evol.">
        <title>Multiple Roots of Fruiting Body Formation in Amoebozoa.</title>
        <authorList>
            <person name="Hillmann F."/>
            <person name="Forbes G."/>
            <person name="Novohradska S."/>
            <person name="Ferling I."/>
            <person name="Riege K."/>
            <person name="Groth M."/>
            <person name="Westermann M."/>
            <person name="Marz M."/>
            <person name="Spaller T."/>
            <person name="Winckler T."/>
            <person name="Schaap P."/>
            <person name="Glockner G."/>
        </authorList>
    </citation>
    <scope>NUCLEOTIDE SEQUENCE [LARGE SCALE GENOMIC DNA]</scope>
    <source>
        <strain evidence="12 13">Jena</strain>
    </source>
</reference>
<dbReference type="PANTHER" id="PTHR10218">
    <property type="entry name" value="GTP-BINDING PROTEIN ALPHA SUBUNIT"/>
    <property type="match status" value="1"/>
</dbReference>
<evidence type="ECO:0000256" key="1">
    <source>
        <dbReference type="ARBA" id="ARBA00022707"/>
    </source>
</evidence>
<feature type="binding site" evidence="10">
    <location>
        <position position="400"/>
    </location>
    <ligand>
        <name>Mg(2+)</name>
        <dbReference type="ChEBI" id="CHEBI:18420"/>
    </ligand>
</feature>
<keyword evidence="4 10" id="KW-0460">Magnesium</keyword>
<dbReference type="CDD" id="cd00066">
    <property type="entry name" value="G-alpha"/>
    <property type="match status" value="1"/>
</dbReference>
<dbReference type="SUPFAM" id="SSF52540">
    <property type="entry name" value="P-loop containing nucleoside triphosphate hydrolases"/>
    <property type="match status" value="1"/>
</dbReference>
<feature type="binding site" evidence="9">
    <location>
        <begin position="493"/>
        <end position="494"/>
    </location>
    <ligand>
        <name>GTP</name>
        <dbReference type="ChEBI" id="CHEBI:37565"/>
    </ligand>
</feature>
<dbReference type="GO" id="GO:0007188">
    <property type="term" value="P:adenylate cyclase-modulating G protein-coupled receptor signaling pathway"/>
    <property type="evidence" value="ECO:0007669"/>
    <property type="project" value="TreeGrafter"/>
</dbReference>
<dbReference type="PROSITE" id="PS51882">
    <property type="entry name" value="G_ALPHA"/>
    <property type="match status" value="1"/>
</dbReference>
<dbReference type="FunFam" id="3.40.50.300:FF:003800">
    <property type="entry name" value="Guanine nucleotide-binding protein G(k) subunit alpha"/>
    <property type="match status" value="1"/>
</dbReference>
<dbReference type="Gene3D" id="3.40.50.300">
    <property type="entry name" value="P-loop containing nucleotide triphosphate hydrolases"/>
    <property type="match status" value="1"/>
</dbReference>
<keyword evidence="5 9" id="KW-0342">GTP-binding</keyword>
<gene>
    <name evidence="12" type="ORF">PROFUN_10254</name>
</gene>
<keyword evidence="3 9" id="KW-0547">Nucleotide-binding</keyword>
<feature type="transmembrane region" description="Helical" evidence="11">
    <location>
        <begin position="833"/>
        <end position="861"/>
    </location>
</feature>
<sequence length="903" mass="103971">MEVDSVRDTHKEGESIPLPNDILYDPHTGLHRYPFLSSQLIAYINLDSIELMAAGMWIVVNFFKFYRHNSLMGIAYVKLFHYTKDLKYRDAALLLADHLVEMNLNRESFLFSGPEDARLWKIETRGADIKKRPAHTARCSSSAMCLIFWSYLRDLSPHHDEIYLQIVKSLFHHFRGDDRWKVSEGDDYFRAVDQGLMQLALLRMLKMYKRGDDAVTSLNETSIEKEIERTRRDVRENFHEKDDCITYINKRGHPVAWHSIWVISSVLLSDSSVDHMDRISAFQRQFLDGSGLIVGIKGKLEDVHFSNDNFLLLMVAKCAEIRGLPFHVSLDSLWNKFKDHSHWIKIHPQTEAVFALTFDPTDFTQPTAAKLIDQTLSEERGRQVLESKLLLLGAGEAGKSTIQRQIRIQYGEGFTERERLAYKSVVHNNLVSSVKMLIHSAQENGLTISAKEAAEAFDQIDATSFDQKGADLMSQLWADPQIQAAYHLPIVVDSVRYWFEHASRIAAPDYIPDDSDLFRMRAKSVGVNETQFIVEGSSFRLIDVGGQRSERSKWIHCFENVTLVLFCVAINEYDLPVENGQCSYKLQESLKLFTDICNSQWFNSTSVVLLFNKEDLFKEKVEKVDLKVCFPEYTGGLNYNKAMHFLQNKFTGRNQNTNKSVHIYPLVATDKESIHSLFNAVREITKKIPKASKNVRTTLCQRRSRRTASFQPPFVLVQLCKIRYQYDEKLVKKDCEFQHRTRKQKSFVKVEEQTERSPPFTSLTAHQQTKQLYNMGHYTTQTATPSLVDLEAMERGDKDFDWEKSEKLLSYKPNDPITRLVNKVHFWSHRAGLIVIMILLLPIVPITSFLVGVSDMSMALLVSPWINLLDPLFVRMNWKTAVFYTVISGCTILMIGFLFGAQA</sequence>
<keyword evidence="2 10" id="KW-0479">Metal-binding</keyword>
<dbReference type="InterPro" id="IPR011025">
    <property type="entry name" value="GproteinA_insert"/>
</dbReference>
<dbReference type="GO" id="GO:0031683">
    <property type="term" value="F:G-protein beta/gamma-subunit complex binding"/>
    <property type="evidence" value="ECO:0007669"/>
    <property type="project" value="InterPro"/>
</dbReference>
<dbReference type="InterPro" id="IPR027417">
    <property type="entry name" value="P-loop_NTPase"/>
</dbReference>
<evidence type="ECO:0000256" key="9">
    <source>
        <dbReference type="PIRSR" id="PIRSR601019-1"/>
    </source>
</evidence>
<evidence type="ECO:0000256" key="4">
    <source>
        <dbReference type="ARBA" id="ARBA00022842"/>
    </source>
</evidence>
<dbReference type="Gene3D" id="1.10.400.10">
    <property type="entry name" value="GI Alpha 1, domain 2-like"/>
    <property type="match status" value="1"/>
</dbReference>
<keyword evidence="6" id="KW-0564">Palmitate</keyword>
<dbReference type="OrthoDB" id="5817230at2759"/>
<feature type="binding site" evidence="9">
    <location>
        <begin position="543"/>
        <end position="547"/>
    </location>
    <ligand>
        <name>GTP</name>
        <dbReference type="ChEBI" id="CHEBI:37565"/>
    </ligand>
</feature>
<dbReference type="STRING" id="1890364.A0A2P6NEG8"/>
<dbReference type="GO" id="GO:0005737">
    <property type="term" value="C:cytoplasm"/>
    <property type="evidence" value="ECO:0007669"/>
    <property type="project" value="TreeGrafter"/>
</dbReference>
<dbReference type="InterPro" id="IPR001019">
    <property type="entry name" value="Gprotein_alpha_su"/>
</dbReference>
<evidence type="ECO:0000256" key="3">
    <source>
        <dbReference type="ARBA" id="ARBA00022741"/>
    </source>
</evidence>
<evidence type="ECO:0000256" key="11">
    <source>
        <dbReference type="SAM" id="Phobius"/>
    </source>
</evidence>
<feature type="binding site" evidence="10">
    <location>
        <position position="524"/>
    </location>
    <ligand>
        <name>Mg(2+)</name>
        <dbReference type="ChEBI" id="CHEBI:18420"/>
    </ligand>
</feature>
<evidence type="ECO:0000256" key="8">
    <source>
        <dbReference type="ARBA" id="ARBA00023288"/>
    </source>
</evidence>
<dbReference type="AlphaFoldDB" id="A0A2P6NEG8"/>